<keyword evidence="1" id="KW-0732">Signal</keyword>
<proteinExistence type="predicted"/>
<name>A0A816MLC5_9BILA</name>
<organism evidence="2 5">
    <name type="scientific">Rotaria magnacalcarata</name>
    <dbReference type="NCBI Taxonomy" id="392030"/>
    <lineage>
        <taxon>Eukaryota</taxon>
        <taxon>Metazoa</taxon>
        <taxon>Spiralia</taxon>
        <taxon>Gnathifera</taxon>
        <taxon>Rotifera</taxon>
        <taxon>Eurotatoria</taxon>
        <taxon>Bdelloidea</taxon>
        <taxon>Philodinida</taxon>
        <taxon>Philodinidae</taxon>
        <taxon>Rotaria</taxon>
    </lineage>
</organism>
<dbReference type="Proteomes" id="UP000676336">
    <property type="component" value="Unassembled WGS sequence"/>
</dbReference>
<evidence type="ECO:0000313" key="2">
    <source>
        <dbReference type="EMBL" id="CAF2017063.1"/>
    </source>
</evidence>
<gene>
    <name evidence="2" type="ORF">MBJ925_LOCUS9027</name>
    <name evidence="4" type="ORF">SMN809_LOCUS45936</name>
    <name evidence="3" type="ORF">WKI299_LOCUS19932</name>
</gene>
<dbReference type="EMBL" id="CAJOBI010141758">
    <property type="protein sequence ID" value="CAF4771045.1"/>
    <property type="molecule type" value="Genomic_DNA"/>
</dbReference>
<dbReference type="EMBL" id="CAJNRF010008213">
    <property type="protein sequence ID" value="CAF2099523.1"/>
    <property type="molecule type" value="Genomic_DNA"/>
</dbReference>
<comment type="caution">
    <text evidence="2">The sequence shown here is derived from an EMBL/GenBank/DDBJ whole genome shotgun (WGS) entry which is preliminary data.</text>
</comment>
<protein>
    <submittedName>
        <fullName evidence="2">Uncharacterized protein</fullName>
    </submittedName>
</protein>
<evidence type="ECO:0000313" key="3">
    <source>
        <dbReference type="EMBL" id="CAF2099523.1"/>
    </source>
</evidence>
<evidence type="ECO:0000256" key="1">
    <source>
        <dbReference type="SAM" id="SignalP"/>
    </source>
</evidence>
<reference evidence="2" key="1">
    <citation type="submission" date="2021-02" db="EMBL/GenBank/DDBJ databases">
        <authorList>
            <person name="Nowell W R."/>
        </authorList>
    </citation>
    <scope>NUCLEOTIDE SEQUENCE</scope>
</reference>
<evidence type="ECO:0000313" key="4">
    <source>
        <dbReference type="EMBL" id="CAF4771045.1"/>
    </source>
</evidence>
<evidence type="ECO:0000313" key="5">
    <source>
        <dbReference type="Proteomes" id="UP000663824"/>
    </source>
</evidence>
<dbReference type="Proteomes" id="UP000663856">
    <property type="component" value="Unassembled WGS sequence"/>
</dbReference>
<feature type="chain" id="PRO_5036230309" evidence="1">
    <location>
        <begin position="18"/>
        <end position="178"/>
    </location>
</feature>
<dbReference type="AlphaFoldDB" id="A0A816MLC5"/>
<feature type="signal peptide" evidence="1">
    <location>
        <begin position="1"/>
        <end position="17"/>
    </location>
</feature>
<accession>A0A816MLC5</accession>
<dbReference type="Proteomes" id="UP000663824">
    <property type="component" value="Unassembled WGS sequence"/>
</dbReference>
<dbReference type="EMBL" id="CAJNRE010003354">
    <property type="protein sequence ID" value="CAF2017063.1"/>
    <property type="molecule type" value="Genomic_DNA"/>
</dbReference>
<sequence>MIKTLILLIASIAVIEGSYSCPQSNGTFQNDDDYRSYHACTNYCDRVTYCLQTNEYYSAIERTCKRDEFNWLPGYDLTGTQLIMPLVQYRHFQQSRYDVYWTSETLNHQFDFMGRYINETHVIGTETILSLRTKCVFVRNVQLLVRGPRSFCATNIPNAYSMKCKLPPHYNFSGCITY</sequence>